<dbReference type="InterPro" id="IPR011991">
    <property type="entry name" value="ArsR-like_HTH"/>
</dbReference>
<dbReference type="InterPro" id="IPR001845">
    <property type="entry name" value="HTH_ArsR_DNA-bd_dom"/>
</dbReference>
<evidence type="ECO:0000313" key="3">
    <source>
        <dbReference type="Proteomes" id="UP000612899"/>
    </source>
</evidence>
<organism evidence="2 3">
    <name type="scientific">Rhizocola hellebori</name>
    <dbReference type="NCBI Taxonomy" id="1392758"/>
    <lineage>
        <taxon>Bacteria</taxon>
        <taxon>Bacillati</taxon>
        <taxon>Actinomycetota</taxon>
        <taxon>Actinomycetes</taxon>
        <taxon>Micromonosporales</taxon>
        <taxon>Micromonosporaceae</taxon>
        <taxon>Rhizocola</taxon>
    </lineage>
</organism>
<dbReference type="RefSeq" id="WP_239124321.1">
    <property type="nucleotide sequence ID" value="NZ_BONY01000072.1"/>
</dbReference>
<evidence type="ECO:0000259" key="1">
    <source>
        <dbReference type="SMART" id="SM00418"/>
    </source>
</evidence>
<protein>
    <recommendedName>
        <fullName evidence="1">HTH arsR-type domain-containing protein</fullName>
    </recommendedName>
</protein>
<accession>A0A8J3QH93</accession>
<dbReference type="GO" id="GO:0003700">
    <property type="term" value="F:DNA-binding transcription factor activity"/>
    <property type="evidence" value="ECO:0007669"/>
    <property type="project" value="InterPro"/>
</dbReference>
<dbReference type="InterPro" id="IPR036388">
    <property type="entry name" value="WH-like_DNA-bd_sf"/>
</dbReference>
<comment type="caution">
    <text evidence="2">The sequence shown here is derived from an EMBL/GenBank/DDBJ whole genome shotgun (WGS) entry which is preliminary data.</text>
</comment>
<dbReference type="AlphaFoldDB" id="A0A8J3QH93"/>
<gene>
    <name evidence="2" type="ORF">Rhe02_76710</name>
</gene>
<dbReference type="SUPFAM" id="SSF46785">
    <property type="entry name" value="Winged helix' DNA-binding domain"/>
    <property type="match status" value="1"/>
</dbReference>
<keyword evidence="3" id="KW-1185">Reference proteome</keyword>
<dbReference type="EMBL" id="BONY01000072">
    <property type="protein sequence ID" value="GIH09604.1"/>
    <property type="molecule type" value="Genomic_DNA"/>
</dbReference>
<dbReference type="Proteomes" id="UP000612899">
    <property type="component" value="Unassembled WGS sequence"/>
</dbReference>
<dbReference type="Pfam" id="PF12840">
    <property type="entry name" value="HTH_20"/>
    <property type="match status" value="1"/>
</dbReference>
<dbReference type="SMART" id="SM00418">
    <property type="entry name" value="HTH_ARSR"/>
    <property type="match status" value="1"/>
</dbReference>
<sequence>MSSRPSTQITLDARNLRGIAHPVRVRILTALRTDGPATASDLARSLNLNTGATSYHLRQLAQHGFVVDEPVRGIRRQRWWRAAHDNTSVPANEVGTTFLRTLAQVWCDSMFRAIDATPKLPARRRDAQDFSDYALRLTPAQARRLIEQIHGILRGVADEPGGVPYTVQLQVFPTPPAPEG</sequence>
<dbReference type="InterPro" id="IPR036390">
    <property type="entry name" value="WH_DNA-bd_sf"/>
</dbReference>
<name>A0A8J3QH93_9ACTN</name>
<dbReference type="Gene3D" id="1.10.10.10">
    <property type="entry name" value="Winged helix-like DNA-binding domain superfamily/Winged helix DNA-binding domain"/>
    <property type="match status" value="1"/>
</dbReference>
<proteinExistence type="predicted"/>
<dbReference type="CDD" id="cd00090">
    <property type="entry name" value="HTH_ARSR"/>
    <property type="match status" value="1"/>
</dbReference>
<feature type="domain" description="HTH arsR-type" evidence="1">
    <location>
        <begin position="14"/>
        <end position="85"/>
    </location>
</feature>
<reference evidence="2" key="1">
    <citation type="submission" date="2021-01" db="EMBL/GenBank/DDBJ databases">
        <title>Whole genome shotgun sequence of Rhizocola hellebori NBRC 109834.</title>
        <authorList>
            <person name="Komaki H."/>
            <person name="Tamura T."/>
        </authorList>
    </citation>
    <scope>NUCLEOTIDE SEQUENCE</scope>
    <source>
        <strain evidence="2">NBRC 109834</strain>
    </source>
</reference>
<evidence type="ECO:0000313" key="2">
    <source>
        <dbReference type="EMBL" id="GIH09604.1"/>
    </source>
</evidence>